<organism evidence="1 2">
    <name type="scientific">Plesiocystis pacifica SIR-1</name>
    <dbReference type="NCBI Taxonomy" id="391625"/>
    <lineage>
        <taxon>Bacteria</taxon>
        <taxon>Pseudomonadati</taxon>
        <taxon>Myxococcota</taxon>
        <taxon>Polyangia</taxon>
        <taxon>Nannocystales</taxon>
        <taxon>Nannocystaceae</taxon>
        <taxon>Plesiocystis</taxon>
    </lineage>
</organism>
<dbReference type="InterPro" id="IPR042252">
    <property type="entry name" value="MtfA_N"/>
</dbReference>
<dbReference type="RefSeq" id="WP_006970829.1">
    <property type="nucleotide sequence ID" value="NZ_ABCS01000014.1"/>
</dbReference>
<dbReference type="SUPFAM" id="SSF55486">
    <property type="entry name" value="Metalloproteases ('zincins'), catalytic domain"/>
    <property type="match status" value="1"/>
</dbReference>
<reference evidence="1 2" key="1">
    <citation type="submission" date="2007-06" db="EMBL/GenBank/DDBJ databases">
        <authorList>
            <person name="Shimkets L."/>
            <person name="Ferriera S."/>
            <person name="Johnson J."/>
            <person name="Kravitz S."/>
            <person name="Beeson K."/>
            <person name="Sutton G."/>
            <person name="Rogers Y.-H."/>
            <person name="Friedman R."/>
            <person name="Frazier M."/>
            <person name="Venter J.C."/>
        </authorList>
    </citation>
    <scope>NUCLEOTIDE SEQUENCE [LARGE SCALE GENOMIC DNA]</scope>
    <source>
        <strain evidence="1 2">SIR-1</strain>
    </source>
</reference>
<sequence length="265" mass="30296">MLPGFRWFRNRRRRAILEAPFDPAWERAITANVGHWRWLEDEERAHLRELVQVFIAEKHWEGAGGLELTPEIQATVAADACVLILGLEHDFFRGVESIVIYPSTVRPPRREPGMFEVVTAPIEAPAPRLGEAWKDGPVILAWDSVLAGARNASDGVNLVFHEFAHKLDMLSGAADGLPPLPEGLSREEWIAALQAEYDALERAAQRGRRTFLDRYALTNGAEFFAVATEHFFEEPRRMRRDHAELYRVMAGFYRQDPAERRRRSD</sequence>
<gene>
    <name evidence="1" type="ORF">PPSIR1_20519</name>
</gene>
<protein>
    <recommendedName>
        <fullName evidence="3">Zinc-dependent peptidase</fullName>
    </recommendedName>
</protein>
<dbReference type="EMBL" id="ABCS01000014">
    <property type="protein sequence ID" value="EDM80049.1"/>
    <property type="molecule type" value="Genomic_DNA"/>
</dbReference>
<evidence type="ECO:0008006" key="3">
    <source>
        <dbReference type="Google" id="ProtNLM"/>
    </source>
</evidence>
<dbReference type="Proteomes" id="UP000005801">
    <property type="component" value="Unassembled WGS sequence"/>
</dbReference>
<name>A6G280_9BACT</name>
<dbReference type="Gene3D" id="1.10.472.150">
    <property type="entry name" value="Glucose-regulated metallo-peptidase M90, N-terminal domain"/>
    <property type="match status" value="1"/>
</dbReference>
<comment type="caution">
    <text evidence="1">The sequence shown here is derived from an EMBL/GenBank/DDBJ whole genome shotgun (WGS) entry which is preliminary data.</text>
</comment>
<proteinExistence type="predicted"/>
<dbReference type="InterPro" id="IPR010384">
    <property type="entry name" value="MtfA_fam"/>
</dbReference>
<dbReference type="CDD" id="cd20169">
    <property type="entry name" value="Peptidase_M90_mtfA"/>
    <property type="match status" value="1"/>
</dbReference>
<evidence type="ECO:0000313" key="2">
    <source>
        <dbReference type="Proteomes" id="UP000005801"/>
    </source>
</evidence>
<keyword evidence="2" id="KW-1185">Reference proteome</keyword>
<dbReference type="GO" id="GO:0004177">
    <property type="term" value="F:aminopeptidase activity"/>
    <property type="evidence" value="ECO:0007669"/>
    <property type="project" value="TreeGrafter"/>
</dbReference>
<dbReference type="PANTHER" id="PTHR30164:SF2">
    <property type="entry name" value="PROTEIN MTFA"/>
    <property type="match status" value="1"/>
</dbReference>
<accession>A6G280</accession>
<dbReference type="OrthoDB" id="9786424at2"/>
<dbReference type="InterPro" id="IPR024079">
    <property type="entry name" value="MetalloPept_cat_dom_sf"/>
</dbReference>
<dbReference type="GO" id="GO:0005829">
    <property type="term" value="C:cytosol"/>
    <property type="evidence" value="ECO:0007669"/>
    <property type="project" value="TreeGrafter"/>
</dbReference>
<evidence type="ECO:0000313" key="1">
    <source>
        <dbReference type="EMBL" id="EDM80049.1"/>
    </source>
</evidence>
<dbReference type="eggNOG" id="COG3228">
    <property type="taxonomic scope" value="Bacteria"/>
</dbReference>
<dbReference type="PANTHER" id="PTHR30164">
    <property type="entry name" value="MTFA PEPTIDASE"/>
    <property type="match status" value="1"/>
</dbReference>
<dbReference type="GO" id="GO:0008237">
    <property type="term" value="F:metallopeptidase activity"/>
    <property type="evidence" value="ECO:0007669"/>
    <property type="project" value="InterPro"/>
</dbReference>
<dbReference type="STRING" id="391625.PPSIR1_20519"/>
<dbReference type="Gene3D" id="3.40.390.10">
    <property type="entry name" value="Collagenase (Catalytic Domain)"/>
    <property type="match status" value="1"/>
</dbReference>
<dbReference type="AlphaFoldDB" id="A6G280"/>
<dbReference type="Pfam" id="PF06167">
    <property type="entry name" value="Peptidase_M90"/>
    <property type="match status" value="1"/>
</dbReference>